<evidence type="ECO:0000259" key="11">
    <source>
        <dbReference type="Pfam" id="PF02366"/>
    </source>
</evidence>
<keyword evidence="5 10" id="KW-0808">Transferase</keyword>
<feature type="transmembrane region" description="Helical" evidence="10">
    <location>
        <begin position="358"/>
        <end position="379"/>
    </location>
</feature>
<keyword evidence="4 10" id="KW-0328">Glycosyltransferase</keyword>
<evidence type="ECO:0000256" key="1">
    <source>
        <dbReference type="ARBA" id="ARBA00004127"/>
    </source>
</evidence>
<feature type="transmembrane region" description="Helical" evidence="10">
    <location>
        <begin position="12"/>
        <end position="31"/>
    </location>
</feature>
<comment type="similarity">
    <text evidence="3 10">Belongs to the glycosyltransferase 39 family.</text>
</comment>
<evidence type="ECO:0000256" key="9">
    <source>
        <dbReference type="ARBA" id="ARBA00093617"/>
    </source>
</evidence>
<feature type="transmembrane region" description="Helical" evidence="10">
    <location>
        <begin position="445"/>
        <end position="463"/>
    </location>
</feature>
<dbReference type="EMBL" id="JAMPKM010000005">
    <property type="protein sequence ID" value="MEP0817582.1"/>
    <property type="molecule type" value="Genomic_DNA"/>
</dbReference>
<keyword evidence="8 10" id="KW-0472">Membrane</keyword>
<dbReference type="InterPro" id="IPR003342">
    <property type="entry name" value="ArnT-like_N"/>
</dbReference>
<proteinExistence type="inferred from homology"/>
<evidence type="ECO:0000256" key="5">
    <source>
        <dbReference type="ARBA" id="ARBA00022679"/>
    </source>
</evidence>
<reference evidence="13 14" key="1">
    <citation type="submission" date="2022-04" db="EMBL/GenBank/DDBJ databases">
        <title>Positive selection, recombination, and allopatry shape intraspecific diversity of widespread and dominant cyanobacteria.</title>
        <authorList>
            <person name="Wei J."/>
            <person name="Shu W."/>
            <person name="Hu C."/>
        </authorList>
    </citation>
    <scope>NUCLEOTIDE SEQUENCE [LARGE SCALE GENOMIC DNA]</scope>
    <source>
        <strain evidence="13 14">GB2-A4</strain>
    </source>
</reference>
<keyword evidence="14" id="KW-1185">Reference proteome</keyword>
<evidence type="ECO:0000256" key="3">
    <source>
        <dbReference type="ARBA" id="ARBA00007222"/>
    </source>
</evidence>
<evidence type="ECO:0000256" key="10">
    <source>
        <dbReference type="RuleBase" id="RU367007"/>
    </source>
</evidence>
<comment type="subcellular location">
    <subcellularLocation>
        <location evidence="10">Cell membrane</location>
    </subcellularLocation>
    <subcellularLocation>
        <location evidence="1">Endomembrane system</location>
        <topology evidence="1">Multi-pass membrane protein</topology>
    </subcellularLocation>
</comment>
<dbReference type="PANTHER" id="PTHR10050">
    <property type="entry name" value="DOLICHYL-PHOSPHATE-MANNOSE--PROTEIN MANNOSYLTRANSFERASE"/>
    <property type="match status" value="1"/>
</dbReference>
<gene>
    <name evidence="13" type="ORF">NC998_10785</name>
</gene>
<feature type="transmembrane region" description="Helical" evidence="10">
    <location>
        <begin position="203"/>
        <end position="222"/>
    </location>
</feature>
<evidence type="ECO:0000256" key="8">
    <source>
        <dbReference type="ARBA" id="ARBA00023136"/>
    </source>
</evidence>
<comment type="function">
    <text evidence="10">Protein O-mannosyltransferase that catalyzes the transfer of a single mannose residue from a polyprenol phospho-mannosyl lipidic donor to the hydroxyl group of selected serine and threonine residues in acceptor proteins.</text>
</comment>
<name>A0ABV0J739_9CYAN</name>
<evidence type="ECO:0000256" key="6">
    <source>
        <dbReference type="ARBA" id="ARBA00022692"/>
    </source>
</evidence>
<feature type="transmembrane region" description="Helical" evidence="10">
    <location>
        <begin position="181"/>
        <end position="197"/>
    </location>
</feature>
<dbReference type="Pfam" id="PF02366">
    <property type="entry name" value="PMT"/>
    <property type="match status" value="1"/>
</dbReference>
<dbReference type="Pfam" id="PF16192">
    <property type="entry name" value="PMT_4TMC"/>
    <property type="match status" value="1"/>
</dbReference>
<dbReference type="InterPro" id="IPR027005">
    <property type="entry name" value="PMT-like"/>
</dbReference>
<feature type="transmembrane region" description="Helical" evidence="10">
    <location>
        <begin position="152"/>
        <end position="169"/>
    </location>
</feature>
<dbReference type="Proteomes" id="UP001464891">
    <property type="component" value="Unassembled WGS sequence"/>
</dbReference>
<dbReference type="EC" id="2.4.1.-" evidence="10"/>
<sequence>MAWSKQLSKQPQLWFILGTAGIFLLAIVLRFWGLSRFNMLVFDEVYFATFANNYLTQRPFFDGHPPLGKYLIAIGIWLGNLTPWGANAVKNSLTGSLLSPFSYRWLNALVGSFIPLIVMGIAYQLTRRRSYALVAGLLSALDGLFLVESRYALVNVYLISFGLLGQWFFLRSLDRRGVKRWWWLILAGIAFGAAAAVKWNGLWFLFGAYLLWFTAWIMRLVAKFWGATADLTVTPSGKQFISPLRKLTQLNPIAAITSLAVVPVLTYSLSWIPHLQLNPSPNFWDVQKRILSYHEQVGNGPKVHPYCSDWHSWFFMQRPIVYLYETAQTTSDIVPAKPPLPQAAVKVVYDIHAMGNPALWWLSTAGILLVMWMLGTRFYNWVQQADTMDATSNPPSDQAIATPPLTRSTPGSITGSMDLWIGVYIVVNYWANVIPWMRVSRCTFLYHYMGASVFSLLAIAWLIDRWLHSRQYWFRVAGATAIFLIILAFIFWLPLYLGLPLSPSDWQLRRWLPTW</sequence>
<comment type="caution">
    <text evidence="13">The sequence shown here is derived from an EMBL/GenBank/DDBJ whole genome shotgun (WGS) entry which is preliminary data.</text>
</comment>
<keyword evidence="6 10" id="KW-0812">Transmembrane</keyword>
<keyword evidence="7 10" id="KW-1133">Transmembrane helix</keyword>
<dbReference type="PANTHER" id="PTHR10050:SF46">
    <property type="entry name" value="PROTEIN O-MANNOSYL-TRANSFERASE 2"/>
    <property type="match status" value="1"/>
</dbReference>
<comment type="pathway">
    <text evidence="2 10">Protein modification; protein glycosylation.</text>
</comment>
<feature type="transmembrane region" description="Helical" evidence="10">
    <location>
        <begin position="130"/>
        <end position="146"/>
    </location>
</feature>
<accession>A0ABV0J739</accession>
<feature type="transmembrane region" description="Helical" evidence="10">
    <location>
        <begin position="419"/>
        <end position="439"/>
    </location>
</feature>
<evidence type="ECO:0000256" key="4">
    <source>
        <dbReference type="ARBA" id="ARBA00022676"/>
    </source>
</evidence>
<feature type="transmembrane region" description="Helical" evidence="10">
    <location>
        <begin position="472"/>
        <end position="493"/>
    </location>
</feature>
<evidence type="ECO:0000259" key="12">
    <source>
        <dbReference type="Pfam" id="PF16192"/>
    </source>
</evidence>
<evidence type="ECO:0000313" key="14">
    <source>
        <dbReference type="Proteomes" id="UP001464891"/>
    </source>
</evidence>
<evidence type="ECO:0000313" key="13">
    <source>
        <dbReference type="EMBL" id="MEP0817582.1"/>
    </source>
</evidence>
<feature type="transmembrane region" description="Helical" evidence="10">
    <location>
        <begin position="105"/>
        <end position="123"/>
    </location>
</feature>
<dbReference type="RefSeq" id="WP_190435789.1">
    <property type="nucleotide sequence ID" value="NZ_JAMPKM010000005.1"/>
</dbReference>
<protein>
    <recommendedName>
        <fullName evidence="9 10">Polyprenol-phosphate-mannose--protein mannosyltransferase</fullName>
        <ecNumber evidence="10">2.4.1.-</ecNumber>
    </recommendedName>
</protein>
<feature type="domain" description="Protein O-mannosyl-transferase C-terminal four TM" evidence="12">
    <location>
        <begin position="282"/>
        <end position="515"/>
    </location>
</feature>
<evidence type="ECO:0000256" key="7">
    <source>
        <dbReference type="ARBA" id="ARBA00022989"/>
    </source>
</evidence>
<feature type="domain" description="ArnT-like N-terminal" evidence="11">
    <location>
        <begin position="22"/>
        <end position="225"/>
    </location>
</feature>
<keyword evidence="10" id="KW-1003">Cell membrane</keyword>
<dbReference type="InterPro" id="IPR032421">
    <property type="entry name" value="PMT_4TMC"/>
</dbReference>
<evidence type="ECO:0000256" key="2">
    <source>
        <dbReference type="ARBA" id="ARBA00004922"/>
    </source>
</evidence>
<organism evidence="13 14">
    <name type="scientific">Trichocoleus desertorum GB2-A4</name>
    <dbReference type="NCBI Taxonomy" id="2933944"/>
    <lineage>
        <taxon>Bacteria</taxon>
        <taxon>Bacillati</taxon>
        <taxon>Cyanobacteriota</taxon>
        <taxon>Cyanophyceae</taxon>
        <taxon>Leptolyngbyales</taxon>
        <taxon>Trichocoleusaceae</taxon>
        <taxon>Trichocoleus</taxon>
    </lineage>
</organism>
<feature type="transmembrane region" description="Helical" evidence="10">
    <location>
        <begin position="253"/>
        <end position="272"/>
    </location>
</feature>